<accession>A0ABU9NVF5</accession>
<sequence length="170" mass="19893">MKKKINVALILIVLTVWGLVATKALKNYFFLDKKINHKESQISNLKINQIKKDTFFINPIDRDPFLNKESTIKTHSLPQKKLFKSSYIKKKSKPEIIKNVVVVNSNWPSITYHGYINSKDKKNELLLLININKKLHKLKLNEPSEGIIVKNVYKDSIEICFNKEKKIFRL</sequence>
<dbReference type="EMBL" id="JBCGDP010000034">
    <property type="protein sequence ID" value="MEM0578688.1"/>
    <property type="molecule type" value="Genomic_DNA"/>
</dbReference>
<dbReference type="Proteomes" id="UP001468798">
    <property type="component" value="Unassembled WGS sequence"/>
</dbReference>
<name>A0ABU9NVF5_9FLAO</name>
<evidence type="ECO:0000313" key="2">
    <source>
        <dbReference type="Proteomes" id="UP001468798"/>
    </source>
</evidence>
<keyword evidence="2" id="KW-1185">Reference proteome</keyword>
<comment type="caution">
    <text evidence="1">The sequence shown here is derived from an EMBL/GenBank/DDBJ whole genome shotgun (WGS) entry which is preliminary data.</text>
</comment>
<dbReference type="RefSeq" id="WP_342693494.1">
    <property type="nucleotide sequence ID" value="NZ_JBCGDP010000034.1"/>
</dbReference>
<evidence type="ECO:0000313" key="1">
    <source>
        <dbReference type="EMBL" id="MEM0578688.1"/>
    </source>
</evidence>
<gene>
    <name evidence="1" type="ORF">WFZ86_19455</name>
</gene>
<proteinExistence type="predicted"/>
<protein>
    <submittedName>
        <fullName evidence="1">Uncharacterized protein</fullName>
    </submittedName>
</protein>
<reference evidence="1 2" key="1">
    <citation type="submission" date="2024-03" db="EMBL/GenBank/DDBJ databases">
        <title>Two novel species of the genus Flavobacterium exhibiting potentially degradation of complex polysaccharides.</title>
        <authorList>
            <person name="Lian X."/>
        </authorList>
    </citation>
    <scope>NUCLEOTIDE SEQUENCE [LARGE SCALE GENOMIC DNA]</scope>
    <source>
        <strain evidence="1 2">N6</strain>
    </source>
</reference>
<organism evidence="1 2">
    <name type="scientific">Flavobacterium polysaccharolyticum</name>
    <dbReference type="NCBI Taxonomy" id="3133148"/>
    <lineage>
        <taxon>Bacteria</taxon>
        <taxon>Pseudomonadati</taxon>
        <taxon>Bacteroidota</taxon>
        <taxon>Flavobacteriia</taxon>
        <taxon>Flavobacteriales</taxon>
        <taxon>Flavobacteriaceae</taxon>
        <taxon>Flavobacterium</taxon>
    </lineage>
</organism>